<dbReference type="EMBL" id="JRKS01000086">
    <property type="protein sequence ID" value="KGJ01852.1"/>
    <property type="molecule type" value="Genomic_DNA"/>
</dbReference>
<accession>A0A099EV38</accession>
<dbReference type="AlphaFoldDB" id="A0A099EV38"/>
<evidence type="ECO:0000313" key="1">
    <source>
        <dbReference type="EMBL" id="KGJ01852.1"/>
    </source>
</evidence>
<dbReference type="OrthoDB" id="7781204at2"/>
<organism evidence="1 2">
    <name type="scientific">Paracoccus sphaerophysae</name>
    <dbReference type="NCBI Taxonomy" id="690417"/>
    <lineage>
        <taxon>Bacteria</taxon>
        <taxon>Pseudomonadati</taxon>
        <taxon>Pseudomonadota</taxon>
        <taxon>Alphaproteobacteria</taxon>
        <taxon>Rhodobacterales</taxon>
        <taxon>Paracoccaceae</taxon>
        <taxon>Paracoccus</taxon>
    </lineage>
</organism>
<protein>
    <submittedName>
        <fullName evidence="1">Uncharacterized protein</fullName>
    </submittedName>
</protein>
<evidence type="ECO:0000313" key="2">
    <source>
        <dbReference type="Proteomes" id="UP000029917"/>
    </source>
</evidence>
<proteinExistence type="predicted"/>
<reference evidence="1 2" key="1">
    <citation type="submission" date="2014-09" db="EMBL/GenBank/DDBJ databases">
        <authorList>
            <person name="McGinnis J.M."/>
            <person name="Wolfgang W.J."/>
        </authorList>
    </citation>
    <scope>NUCLEOTIDE SEQUENCE [LARGE SCALE GENOMIC DNA]</scope>
    <source>
        <strain evidence="1 2">HAMBI 3106</strain>
    </source>
</reference>
<sequence length="67" mass="7563">MSANAVTDMWVSRQIGPFVVDFYPDDEGEGVTLYIWKNEHRDTGYSVGCKNRDQVRAVIAEVEAVAR</sequence>
<dbReference type="RefSeq" id="WP_036722074.1">
    <property type="nucleotide sequence ID" value="NZ_JRKS01000086.1"/>
</dbReference>
<name>A0A099EV38_9RHOB</name>
<keyword evidence="2" id="KW-1185">Reference proteome</keyword>
<gene>
    <name evidence="1" type="ORF">IC63_15950</name>
</gene>
<comment type="caution">
    <text evidence="1">The sequence shown here is derived from an EMBL/GenBank/DDBJ whole genome shotgun (WGS) entry which is preliminary data.</text>
</comment>
<reference evidence="1 2" key="2">
    <citation type="submission" date="2014-10" db="EMBL/GenBank/DDBJ databases">
        <title>Paracoccus sanguinis sp. nov., isolated from clinical specimens of New York State patients.</title>
        <authorList>
            <person name="Mingle L.A."/>
            <person name="Cole J.A."/>
            <person name="Lapierre P."/>
            <person name="Musser K.A."/>
        </authorList>
    </citation>
    <scope>NUCLEOTIDE SEQUENCE [LARGE SCALE GENOMIC DNA]</scope>
    <source>
        <strain evidence="1 2">HAMBI 3106</strain>
    </source>
</reference>
<dbReference type="Proteomes" id="UP000029917">
    <property type="component" value="Unassembled WGS sequence"/>
</dbReference>